<evidence type="ECO:0000256" key="1">
    <source>
        <dbReference type="SAM" id="MobiDB-lite"/>
    </source>
</evidence>
<feature type="region of interest" description="Disordered" evidence="1">
    <location>
        <begin position="377"/>
        <end position="407"/>
    </location>
</feature>
<accession>A0ABV7MQR4</accession>
<evidence type="ECO:0000313" key="3">
    <source>
        <dbReference type="Proteomes" id="UP001595648"/>
    </source>
</evidence>
<dbReference type="Proteomes" id="UP001595648">
    <property type="component" value="Unassembled WGS sequence"/>
</dbReference>
<organism evidence="2 3">
    <name type="scientific">Mesorhizobium cantuariense</name>
    <dbReference type="NCBI Taxonomy" id="1300275"/>
    <lineage>
        <taxon>Bacteria</taxon>
        <taxon>Pseudomonadati</taxon>
        <taxon>Pseudomonadota</taxon>
        <taxon>Alphaproteobacteria</taxon>
        <taxon>Hyphomicrobiales</taxon>
        <taxon>Phyllobacteriaceae</taxon>
        <taxon>Mesorhizobium</taxon>
    </lineage>
</organism>
<sequence>MAQRQLQRRQDYEQAQVDTALKTSAIAIGNANPDDPVTFEAARQEGLDLIDKMGLDPGIRQQKVKDWFGTAAKTRFEALIAKDPKRALEMFGVGMPASGSDAFGDRLGKKTPDEAVAQAFEGRAPTPDPIVTKPAADHLADLSPDDVQRLIDQAHAATTVQLIEARTNIALASQNAPDAIANTGSYSGKMPSPADFAAVYGAEEGGNRYQDFSVKMDVGRQAFGMRTMPNQAIHAALRDAEPGPVSSNEEQTRYRVTAAAALKTLGMRRADPAGYVRKVFPNVDAAWKATTSPDHKSETSNPAAYRWAIAVSVAAQRQLGVETPQPLPRAVVQSLADTFSDEDVPQAEKDVILHDLLAAAPNPGAREALSRQLDQAGLSGPTQVDPIITTATGQGRPPSAHPGEPRSAFQQAADDFGNYLSESFEALGRAPHDIGLFLRDLRDDPLDAVGQLPVTSASGATAGGVAGLRWLGANFLKGGKISDEVIDPVLRSFSKKYQKDILQGISEISWSCICPSSDRAKSTKDIRWNYEQGDDAFA</sequence>
<reference evidence="3" key="1">
    <citation type="journal article" date="2019" name="Int. J. Syst. Evol. Microbiol.">
        <title>The Global Catalogue of Microorganisms (GCM) 10K type strain sequencing project: providing services to taxonomists for standard genome sequencing and annotation.</title>
        <authorList>
            <consortium name="The Broad Institute Genomics Platform"/>
            <consortium name="The Broad Institute Genome Sequencing Center for Infectious Disease"/>
            <person name="Wu L."/>
            <person name="Ma J."/>
        </authorList>
    </citation>
    <scope>NUCLEOTIDE SEQUENCE [LARGE SCALE GENOMIC DNA]</scope>
    <source>
        <strain evidence="3">ICMP 19515</strain>
    </source>
</reference>
<proteinExistence type="predicted"/>
<evidence type="ECO:0000313" key="2">
    <source>
        <dbReference type="EMBL" id="MFC3324273.1"/>
    </source>
</evidence>
<protein>
    <recommendedName>
        <fullName evidence="4">Peptidoglycan-binding protein</fullName>
    </recommendedName>
</protein>
<dbReference type="RefSeq" id="WP_378981021.1">
    <property type="nucleotide sequence ID" value="NZ_JBHRVD010000001.1"/>
</dbReference>
<keyword evidence="3" id="KW-1185">Reference proteome</keyword>
<comment type="caution">
    <text evidence="2">The sequence shown here is derived from an EMBL/GenBank/DDBJ whole genome shotgun (WGS) entry which is preliminary data.</text>
</comment>
<name>A0ABV7MQR4_9HYPH</name>
<dbReference type="EMBL" id="JBHRVD010000001">
    <property type="protein sequence ID" value="MFC3324273.1"/>
    <property type="molecule type" value="Genomic_DNA"/>
</dbReference>
<evidence type="ECO:0008006" key="4">
    <source>
        <dbReference type="Google" id="ProtNLM"/>
    </source>
</evidence>
<gene>
    <name evidence="2" type="ORF">ACFOJ9_21275</name>
</gene>